<dbReference type="GO" id="GO:0003677">
    <property type="term" value="F:DNA binding"/>
    <property type="evidence" value="ECO:0007669"/>
    <property type="project" value="UniProtKB-KW"/>
</dbReference>
<keyword evidence="2" id="KW-0233">DNA recombination</keyword>
<name>A0AAV8VK89_9CUCU</name>
<dbReference type="Pfam" id="PF00589">
    <property type="entry name" value="Phage_integrase"/>
    <property type="match status" value="1"/>
</dbReference>
<dbReference type="PANTHER" id="PTHR35617:SF3">
    <property type="entry name" value="CORE-BINDING (CB) DOMAIN-CONTAINING PROTEIN"/>
    <property type="match status" value="1"/>
</dbReference>
<organism evidence="4 5">
    <name type="scientific">Exocentrus adspersus</name>
    <dbReference type="NCBI Taxonomy" id="1586481"/>
    <lineage>
        <taxon>Eukaryota</taxon>
        <taxon>Metazoa</taxon>
        <taxon>Ecdysozoa</taxon>
        <taxon>Arthropoda</taxon>
        <taxon>Hexapoda</taxon>
        <taxon>Insecta</taxon>
        <taxon>Pterygota</taxon>
        <taxon>Neoptera</taxon>
        <taxon>Endopterygota</taxon>
        <taxon>Coleoptera</taxon>
        <taxon>Polyphaga</taxon>
        <taxon>Cucujiformia</taxon>
        <taxon>Chrysomeloidea</taxon>
        <taxon>Cerambycidae</taxon>
        <taxon>Lamiinae</taxon>
        <taxon>Acanthocinini</taxon>
        <taxon>Exocentrus</taxon>
    </lineage>
</organism>
<comment type="caution">
    <text evidence="4">The sequence shown here is derived from an EMBL/GenBank/DDBJ whole genome shotgun (WGS) entry which is preliminary data.</text>
</comment>
<evidence type="ECO:0000259" key="3">
    <source>
        <dbReference type="Pfam" id="PF00589"/>
    </source>
</evidence>
<sequence>MQADRESRSAATMSEYSLNDKLFNCVTKTLGLPTIDLFESRLNAKCAKYVSWHADPGSTAVDAFTLPWNDIFFYAFPPFSMIPRVLSKILEDQATGILTAASLQPDPFPGCREAVSRAYLMKKMPQVAVETIIASLSDSTLKQYNSSLSKWWLYCSNNSISKFEARGYDVIGFLQEELSKGASYSTINTQRSALGLLLSLSPDEEKLLRRFLKGVFRIKPCFPRYTSTWDPNVVLAYLETLYPLSSLSIEQLTLKLCTLLALTSAQRVQTLAKIKVKDICIKSDNQIEITISSILKTSAPDRTQPTLIFPTFNDKPALCVASTIIQYLHVTKDFRSEHKNQEFLLIIKKPIHPATTQTISRWIKTPALIQAFFKSHSTRHASTSAAARGGLNIETIRKAAGWTEKSKVFAKFYNRTVITTPNFATTILELYRPTK</sequence>
<dbReference type="Gene3D" id="1.10.150.130">
    <property type="match status" value="1"/>
</dbReference>
<dbReference type="InterPro" id="IPR011010">
    <property type="entry name" value="DNA_brk_join_enz"/>
</dbReference>
<evidence type="ECO:0000256" key="2">
    <source>
        <dbReference type="ARBA" id="ARBA00023172"/>
    </source>
</evidence>
<dbReference type="GO" id="GO:0015074">
    <property type="term" value="P:DNA integration"/>
    <property type="evidence" value="ECO:0007669"/>
    <property type="project" value="InterPro"/>
</dbReference>
<keyword evidence="5" id="KW-1185">Reference proteome</keyword>
<dbReference type="SUPFAM" id="SSF56349">
    <property type="entry name" value="DNA breaking-rejoining enzymes"/>
    <property type="match status" value="1"/>
</dbReference>
<dbReference type="PANTHER" id="PTHR35617">
    <property type="entry name" value="PHAGE_INTEGRASE DOMAIN-CONTAINING PROTEIN"/>
    <property type="match status" value="1"/>
</dbReference>
<evidence type="ECO:0000313" key="5">
    <source>
        <dbReference type="Proteomes" id="UP001159042"/>
    </source>
</evidence>
<gene>
    <name evidence="4" type="ORF">NQ315_015376</name>
</gene>
<proteinExistence type="predicted"/>
<protein>
    <recommendedName>
        <fullName evidence="3">Tyr recombinase domain-containing protein</fullName>
    </recommendedName>
</protein>
<dbReference type="EMBL" id="JANEYG010000067">
    <property type="protein sequence ID" value="KAJ8914638.1"/>
    <property type="molecule type" value="Genomic_DNA"/>
</dbReference>
<dbReference type="Gene3D" id="1.10.443.10">
    <property type="entry name" value="Intergrase catalytic core"/>
    <property type="match status" value="1"/>
</dbReference>
<dbReference type="Proteomes" id="UP001159042">
    <property type="component" value="Unassembled WGS sequence"/>
</dbReference>
<accession>A0AAV8VK89</accession>
<keyword evidence="1" id="KW-0238">DNA-binding</keyword>
<dbReference type="InterPro" id="IPR002104">
    <property type="entry name" value="Integrase_catalytic"/>
</dbReference>
<dbReference type="InterPro" id="IPR010998">
    <property type="entry name" value="Integrase_recombinase_N"/>
</dbReference>
<feature type="domain" description="Tyr recombinase" evidence="3">
    <location>
        <begin position="249"/>
        <end position="413"/>
    </location>
</feature>
<dbReference type="AlphaFoldDB" id="A0AAV8VK89"/>
<dbReference type="GO" id="GO:0006310">
    <property type="term" value="P:DNA recombination"/>
    <property type="evidence" value="ECO:0007669"/>
    <property type="project" value="UniProtKB-KW"/>
</dbReference>
<evidence type="ECO:0000256" key="1">
    <source>
        <dbReference type="ARBA" id="ARBA00023125"/>
    </source>
</evidence>
<dbReference type="InterPro" id="IPR013762">
    <property type="entry name" value="Integrase-like_cat_sf"/>
</dbReference>
<reference evidence="4 5" key="1">
    <citation type="journal article" date="2023" name="Insect Mol. Biol.">
        <title>Genome sequencing provides insights into the evolution of gene families encoding plant cell wall-degrading enzymes in longhorned beetles.</title>
        <authorList>
            <person name="Shin N.R."/>
            <person name="Okamura Y."/>
            <person name="Kirsch R."/>
            <person name="Pauchet Y."/>
        </authorList>
    </citation>
    <scope>NUCLEOTIDE SEQUENCE [LARGE SCALE GENOMIC DNA]</scope>
    <source>
        <strain evidence="4">EAD_L_NR</strain>
    </source>
</reference>
<evidence type="ECO:0000313" key="4">
    <source>
        <dbReference type="EMBL" id="KAJ8914638.1"/>
    </source>
</evidence>